<keyword evidence="8" id="KW-0378">Hydrolase</keyword>
<keyword evidence="12" id="KW-0233">DNA recombination</keyword>
<dbReference type="GO" id="GO:0016887">
    <property type="term" value="F:ATP hydrolysis activity"/>
    <property type="evidence" value="ECO:0007669"/>
    <property type="project" value="InterPro"/>
</dbReference>
<dbReference type="InterPro" id="IPR027417">
    <property type="entry name" value="P-loop_NTPase"/>
</dbReference>
<dbReference type="GO" id="GO:0004527">
    <property type="term" value="F:exonuclease activity"/>
    <property type="evidence" value="ECO:0007669"/>
    <property type="project" value="UniProtKB-KW"/>
</dbReference>
<dbReference type="GO" id="GO:0005524">
    <property type="term" value="F:ATP binding"/>
    <property type="evidence" value="ECO:0007669"/>
    <property type="project" value="UniProtKB-KW"/>
</dbReference>
<evidence type="ECO:0000256" key="11">
    <source>
        <dbReference type="ARBA" id="ARBA00023054"/>
    </source>
</evidence>
<evidence type="ECO:0000256" key="7">
    <source>
        <dbReference type="ARBA" id="ARBA00022759"/>
    </source>
</evidence>
<dbReference type="InterPro" id="IPR038729">
    <property type="entry name" value="Rad50/SbcC_AAA"/>
</dbReference>
<keyword evidence="6" id="KW-0547">Nucleotide-binding</keyword>
<evidence type="ECO:0000313" key="16">
    <source>
        <dbReference type="EMBL" id="MTU28865.1"/>
    </source>
</evidence>
<keyword evidence="7" id="KW-0255">Endonuclease</keyword>
<dbReference type="PANTHER" id="PTHR32114">
    <property type="entry name" value="ABC TRANSPORTER ABCH.3"/>
    <property type="match status" value="1"/>
</dbReference>
<keyword evidence="11 14" id="KW-0175">Coiled coil</keyword>
<evidence type="ECO:0000256" key="10">
    <source>
        <dbReference type="ARBA" id="ARBA00022840"/>
    </source>
</evidence>
<feature type="coiled-coil region" evidence="14">
    <location>
        <begin position="411"/>
        <end position="492"/>
    </location>
</feature>
<keyword evidence="4" id="KW-0235">DNA replication</keyword>
<keyword evidence="5" id="KW-0540">Nuclease</keyword>
<evidence type="ECO:0000256" key="6">
    <source>
        <dbReference type="ARBA" id="ARBA00022741"/>
    </source>
</evidence>
<evidence type="ECO:0000256" key="13">
    <source>
        <dbReference type="ARBA" id="ARBA00055999"/>
    </source>
</evidence>
<sequence>MKILAIRGRNLASLEGDFEIDFTVEPLLSAGIFAISGPTGAGKSTLLDTMCLALFARTPRTDQAKENNVKLQDVSNEQLSQSDPRFLLRRGTSSGFAEVDFMALNGHRYRTRWSVARARDKENGRLQNPRLALYNLDKEEEEQGTRSDLQARIIDLIGLTFEQFTRSVLLAQNDFSTFLKAEQGEKASLLEKLTGTELYSAISRQIFERNARAKEAFDLIQTRIQGIELLTDEEENDLRIRLAGTEKELQRVEKAKAEQQALQEAVRSIEQQITIRQRQQKEAADKLVHATELLTVARHEYEKGVEEQQQSEARFKSLQQEILQARKLDIQLDAAIRDLSHSEQQLKNVTLRKGEAEKKYQAAILRQKLGMEEIARLTAWRERYKEKESIAEQLSALLLHLDAASAARSGVEAANRSIEMLRQEVVALNKQLAGLQQTSANKQQALKQAEEDYRSLEEKLKAVDASALDKQIEKLRQEREQLLIEQARLEASGNIKDLRGRLQDGQPCPVCGSTHHPFVNQAPVAPVSTLTLQLQDLSNKKETYIAHTRHLARLQQQLLQLHKELADSEAACKDMIGKQQLSVSRQEREETIVKEQSVQLTQSLSAADLLFGNGEWQKAWLRNPETFRKTLTDFARQWHENTEKLHQLERQESAQKAECESLASFLPSLEKQAEESGQLHEKNRAAFSSLQAERKKLLNGRSADSVEQEYIRRMEELKERLKKLSATQTEQSGIADQTRGIADQIAKDLTEASADLLRRKAALDKWTADYLDSSGGEPLEVILSRYTQEKTELAFRLRTQTENKAKVSGLQEELNVRRTESERWAKLNELAGSADGAKFRRIAQGYTLDILLNYANVQLRELTRRYRLERVPETLALQVIDRDMCDEVRTVHSLSGGESFLVSLALALGLSSFSSNRMRVESLFIDEGFGSLDAETLRVAMDALESLRTQGRKIGVISHVQEMTERIPVRICVNRAGNGRSFLEVL</sequence>
<feature type="coiled-coil region" evidence="14">
    <location>
        <begin position="308"/>
        <end position="359"/>
    </location>
</feature>
<proteinExistence type="inferred from homology"/>
<keyword evidence="10" id="KW-0067">ATP-binding</keyword>
<accession>A0A7K1HCD5</accession>
<organism evidence="16 17">
    <name type="scientific">Parabacteroides merdae</name>
    <dbReference type="NCBI Taxonomy" id="46503"/>
    <lineage>
        <taxon>Bacteria</taxon>
        <taxon>Pseudomonadati</taxon>
        <taxon>Bacteroidota</taxon>
        <taxon>Bacteroidia</taxon>
        <taxon>Bacteroidales</taxon>
        <taxon>Tannerellaceae</taxon>
        <taxon>Parabacteroides</taxon>
    </lineage>
</organism>
<dbReference type="GO" id="GO:0006302">
    <property type="term" value="P:double-strand break repair"/>
    <property type="evidence" value="ECO:0007669"/>
    <property type="project" value="InterPro"/>
</dbReference>
<name>A0A7K1HCD5_9BACT</name>
<evidence type="ECO:0000256" key="1">
    <source>
        <dbReference type="ARBA" id="ARBA00006930"/>
    </source>
</evidence>
<evidence type="ECO:0000256" key="5">
    <source>
        <dbReference type="ARBA" id="ARBA00022722"/>
    </source>
</evidence>
<evidence type="ECO:0000256" key="12">
    <source>
        <dbReference type="ARBA" id="ARBA00023172"/>
    </source>
</evidence>
<reference evidence="16 17" key="1">
    <citation type="journal article" date="2019" name="Nat. Med.">
        <title>A library of human gut bacterial isolates paired with longitudinal multiomics data enables mechanistic microbiome research.</title>
        <authorList>
            <person name="Poyet M."/>
            <person name="Groussin M."/>
            <person name="Gibbons S.M."/>
            <person name="Avila-Pacheco J."/>
            <person name="Jiang X."/>
            <person name="Kearney S.M."/>
            <person name="Perrotta A.R."/>
            <person name="Berdy B."/>
            <person name="Zhao S."/>
            <person name="Lieberman T.D."/>
            <person name="Swanson P.K."/>
            <person name="Smith M."/>
            <person name="Roesemann S."/>
            <person name="Alexander J.E."/>
            <person name="Rich S.A."/>
            <person name="Livny J."/>
            <person name="Vlamakis H."/>
            <person name="Clish C."/>
            <person name="Bullock K."/>
            <person name="Deik A."/>
            <person name="Scott J."/>
            <person name="Pierce K.A."/>
            <person name="Xavier R.J."/>
            <person name="Alm E.J."/>
        </authorList>
    </citation>
    <scope>NUCLEOTIDE SEQUENCE [LARGE SCALE GENOMIC DNA]</scope>
    <source>
        <strain evidence="16 17">BIOML-A25</strain>
    </source>
</reference>
<dbReference type="Pfam" id="PF13476">
    <property type="entry name" value="AAA_23"/>
    <property type="match status" value="1"/>
</dbReference>
<feature type="coiled-coil region" evidence="14">
    <location>
        <begin position="235"/>
        <end position="272"/>
    </location>
</feature>
<comment type="function">
    <text evidence="13">SbcCD cleaves DNA hairpin structures. These structures can inhibit DNA replication and are intermediates in certain DNA recombination reactions. The complex acts as a 3'-&gt;5' double strand exonuclease that can open hairpins. It also has a 5' single-strand endonuclease activity.</text>
</comment>
<dbReference type="Pfam" id="PF13558">
    <property type="entry name" value="SbcC_Walker_B"/>
    <property type="match status" value="1"/>
</dbReference>
<dbReference type="EMBL" id="WNCR01000002">
    <property type="protein sequence ID" value="MTU28865.1"/>
    <property type="molecule type" value="Genomic_DNA"/>
</dbReference>
<dbReference type="SUPFAM" id="SSF52540">
    <property type="entry name" value="P-loop containing nucleoside triphosphate hydrolases"/>
    <property type="match status" value="1"/>
</dbReference>
<protein>
    <recommendedName>
        <fullName evidence="3">Nuclease SbcCD subunit C</fullName>
    </recommendedName>
</protein>
<dbReference type="FunFam" id="3.40.50.300:FF:001446">
    <property type="entry name" value="DsDNA exonuclease SbcC"/>
    <property type="match status" value="1"/>
</dbReference>
<dbReference type="GO" id="GO:0006260">
    <property type="term" value="P:DNA replication"/>
    <property type="evidence" value="ECO:0007669"/>
    <property type="project" value="UniProtKB-KW"/>
</dbReference>
<evidence type="ECO:0000256" key="2">
    <source>
        <dbReference type="ARBA" id="ARBA00011322"/>
    </source>
</evidence>
<dbReference type="Proteomes" id="UP000437446">
    <property type="component" value="Unassembled WGS sequence"/>
</dbReference>
<dbReference type="PANTHER" id="PTHR32114:SF2">
    <property type="entry name" value="ABC TRANSPORTER ABCH.3"/>
    <property type="match status" value="1"/>
</dbReference>
<dbReference type="GO" id="GO:0004519">
    <property type="term" value="F:endonuclease activity"/>
    <property type="evidence" value="ECO:0007669"/>
    <property type="project" value="UniProtKB-KW"/>
</dbReference>
<comment type="subunit">
    <text evidence="2">Heterodimer of SbcC and SbcD.</text>
</comment>
<dbReference type="GO" id="GO:0006310">
    <property type="term" value="P:DNA recombination"/>
    <property type="evidence" value="ECO:0007669"/>
    <property type="project" value="UniProtKB-KW"/>
</dbReference>
<evidence type="ECO:0000256" key="8">
    <source>
        <dbReference type="ARBA" id="ARBA00022801"/>
    </source>
</evidence>
<evidence type="ECO:0000259" key="15">
    <source>
        <dbReference type="Pfam" id="PF13476"/>
    </source>
</evidence>
<keyword evidence="9" id="KW-0269">Exonuclease</keyword>
<evidence type="ECO:0000256" key="3">
    <source>
        <dbReference type="ARBA" id="ARBA00013368"/>
    </source>
</evidence>
<gene>
    <name evidence="16" type="ORF">GMD66_06475</name>
</gene>
<dbReference type="RefSeq" id="WP_129943101.1">
    <property type="nucleotide sequence ID" value="NZ_RCYQ01000002.1"/>
</dbReference>
<comment type="similarity">
    <text evidence="1">Belongs to the SMC family. SbcC subfamily.</text>
</comment>
<dbReference type="Gene3D" id="3.40.50.300">
    <property type="entry name" value="P-loop containing nucleotide triphosphate hydrolases"/>
    <property type="match status" value="2"/>
</dbReference>
<dbReference type="AlphaFoldDB" id="A0A7K1HCD5"/>
<evidence type="ECO:0000313" key="17">
    <source>
        <dbReference type="Proteomes" id="UP000437446"/>
    </source>
</evidence>
<feature type="domain" description="Rad50/SbcC-type AAA" evidence="15">
    <location>
        <begin position="7"/>
        <end position="272"/>
    </location>
</feature>
<comment type="caution">
    <text evidence="16">The sequence shown here is derived from an EMBL/GenBank/DDBJ whole genome shotgun (WGS) entry which is preliminary data.</text>
</comment>
<evidence type="ECO:0000256" key="14">
    <source>
        <dbReference type="SAM" id="Coils"/>
    </source>
</evidence>
<evidence type="ECO:0000256" key="9">
    <source>
        <dbReference type="ARBA" id="ARBA00022839"/>
    </source>
</evidence>
<evidence type="ECO:0000256" key="4">
    <source>
        <dbReference type="ARBA" id="ARBA00022705"/>
    </source>
</evidence>